<comment type="caution">
    <text evidence="2">The sequence shown here is derived from an EMBL/GenBank/DDBJ whole genome shotgun (WGS) entry which is preliminary data.</text>
</comment>
<reference evidence="2" key="1">
    <citation type="submission" date="2020-03" db="EMBL/GenBank/DDBJ databases">
        <authorList>
            <person name="Weist P."/>
        </authorList>
    </citation>
    <scope>NUCLEOTIDE SEQUENCE</scope>
</reference>
<proteinExistence type="predicted"/>
<evidence type="ECO:0000313" key="3">
    <source>
        <dbReference type="Proteomes" id="UP001153269"/>
    </source>
</evidence>
<keyword evidence="3" id="KW-1185">Reference proteome</keyword>
<name>A0A9N7YM39_PLEPL</name>
<dbReference type="AlphaFoldDB" id="A0A9N7YM39"/>
<sequence length="133" mass="14837">MDVHVLPPSNHVKSGFCVRVVARAACVVLAEGEGPIKEVRRRTEAKGLLLKPRCHHCNNAGRTSSREREGCWRRREGEEEEEEEEGGRGGGFSCSAETTCTPTNKCERNGVISITEDPQICKTLRFRAKLEEQ</sequence>
<feature type="compositionally biased region" description="Basic and acidic residues" evidence="1">
    <location>
        <begin position="64"/>
        <end position="77"/>
    </location>
</feature>
<evidence type="ECO:0000313" key="2">
    <source>
        <dbReference type="EMBL" id="CAB1429169.1"/>
    </source>
</evidence>
<protein>
    <submittedName>
        <fullName evidence="2">Uncharacterized protein</fullName>
    </submittedName>
</protein>
<gene>
    <name evidence="2" type="ORF">PLEPLA_LOCUS17144</name>
</gene>
<accession>A0A9N7YM39</accession>
<dbReference type="EMBL" id="CADEAL010001113">
    <property type="protein sequence ID" value="CAB1429169.1"/>
    <property type="molecule type" value="Genomic_DNA"/>
</dbReference>
<organism evidence="2 3">
    <name type="scientific">Pleuronectes platessa</name>
    <name type="common">European plaice</name>
    <dbReference type="NCBI Taxonomy" id="8262"/>
    <lineage>
        <taxon>Eukaryota</taxon>
        <taxon>Metazoa</taxon>
        <taxon>Chordata</taxon>
        <taxon>Craniata</taxon>
        <taxon>Vertebrata</taxon>
        <taxon>Euteleostomi</taxon>
        <taxon>Actinopterygii</taxon>
        <taxon>Neopterygii</taxon>
        <taxon>Teleostei</taxon>
        <taxon>Neoteleostei</taxon>
        <taxon>Acanthomorphata</taxon>
        <taxon>Carangaria</taxon>
        <taxon>Pleuronectiformes</taxon>
        <taxon>Pleuronectoidei</taxon>
        <taxon>Pleuronectidae</taxon>
        <taxon>Pleuronectes</taxon>
    </lineage>
</organism>
<dbReference type="Proteomes" id="UP001153269">
    <property type="component" value="Unassembled WGS sequence"/>
</dbReference>
<evidence type="ECO:0000256" key="1">
    <source>
        <dbReference type="SAM" id="MobiDB-lite"/>
    </source>
</evidence>
<feature type="region of interest" description="Disordered" evidence="1">
    <location>
        <begin position="60"/>
        <end position="92"/>
    </location>
</feature>